<evidence type="ECO:0000313" key="2">
    <source>
        <dbReference type="Proteomes" id="UP000055136"/>
    </source>
</evidence>
<name>A0A0S2TFC6_9GAMM</name>
<keyword evidence="2" id="KW-1185">Reference proteome</keyword>
<proteinExistence type="predicted"/>
<dbReference type="STRING" id="1748243.Tel_12285"/>
<dbReference type="EMBL" id="CP013099">
    <property type="protein sequence ID" value="ALP53849.1"/>
    <property type="molecule type" value="Genomic_DNA"/>
</dbReference>
<dbReference type="Proteomes" id="UP000055136">
    <property type="component" value="Chromosome"/>
</dbReference>
<organism evidence="1 2">
    <name type="scientific">Candidatus Tenderia electrophaga</name>
    <dbReference type="NCBI Taxonomy" id="1748243"/>
    <lineage>
        <taxon>Bacteria</taxon>
        <taxon>Pseudomonadati</taxon>
        <taxon>Pseudomonadota</taxon>
        <taxon>Gammaproteobacteria</taxon>
        <taxon>Candidatus Tenderiales</taxon>
        <taxon>Candidatus Tenderiaceae</taxon>
        <taxon>Candidatus Tenderia</taxon>
    </lineage>
</organism>
<protein>
    <recommendedName>
        <fullName evidence="3">Adhesin</fullName>
    </recommendedName>
</protein>
<dbReference type="KEGG" id="tee:Tel_12285"/>
<dbReference type="AlphaFoldDB" id="A0A0S2TFC6"/>
<accession>A0A0S2TFC6</accession>
<reference evidence="1" key="1">
    <citation type="submission" date="2015-10" db="EMBL/GenBank/DDBJ databases">
        <title>Description of Candidatus Tenderia electrophaga gen. nov, sp. nov., an Uncultivated Electroautotroph from a Biocathode Enrichment.</title>
        <authorList>
            <person name="Eddie B.J."/>
            <person name="Malanoski A.P."/>
            <person name="Wang Z."/>
            <person name="Hall R.J."/>
            <person name="Oh S.D."/>
            <person name="Heiner C."/>
            <person name="Lin B."/>
            <person name="Strycharz-Glaven S.M."/>
        </authorList>
    </citation>
    <scope>NUCLEOTIDE SEQUENCE [LARGE SCALE GENOMIC DNA]</scope>
    <source>
        <strain evidence="1">NRL1</strain>
    </source>
</reference>
<gene>
    <name evidence="1" type="ORF">Tel_12285</name>
</gene>
<evidence type="ECO:0008006" key="3">
    <source>
        <dbReference type="Google" id="ProtNLM"/>
    </source>
</evidence>
<sequence length="270" mass="30141">MAKKNRSTLKRYFREGALPSADQFGDLIDSALNTIDEGFDRSAENGFEISLVGDHDRLISFFRNSAEQQAAWSVSYDKRRDTLRFIQPGQGEEAGATLVLGPGGRVGVNRDNPQWALDVNGIVAARGRIGVNPGDQTSVPADGRWHNIAGPLRGCQGFEVMAGAGNKGTGKYALMNAVALNTFNPRGWLFNFLNLKKRIKYHQAYYLSRGNRIKLRWLGEGEEYYLQLRTVCDYGAGVRVRYYLTQLWFDDDMSESWADLQGSPDEAQGD</sequence>
<evidence type="ECO:0000313" key="1">
    <source>
        <dbReference type="EMBL" id="ALP53849.1"/>
    </source>
</evidence>